<dbReference type="GO" id="GO:0008408">
    <property type="term" value="F:3'-5' exonuclease activity"/>
    <property type="evidence" value="ECO:0007669"/>
    <property type="project" value="InterPro"/>
</dbReference>
<evidence type="ECO:0000313" key="3">
    <source>
        <dbReference type="Proteomes" id="UP000886833"/>
    </source>
</evidence>
<gene>
    <name evidence="2" type="ORF">IAB59_03610</name>
</gene>
<accession>A0A9D1GCC4</accession>
<evidence type="ECO:0000313" key="2">
    <source>
        <dbReference type="EMBL" id="HIT37549.1"/>
    </source>
</evidence>
<organism evidence="2 3">
    <name type="scientific">Candidatus Onthousia faecipullorum</name>
    <dbReference type="NCBI Taxonomy" id="2840887"/>
    <lineage>
        <taxon>Bacteria</taxon>
        <taxon>Bacillati</taxon>
        <taxon>Bacillota</taxon>
        <taxon>Bacilli</taxon>
        <taxon>Candidatus Onthousia</taxon>
    </lineage>
</organism>
<reference evidence="2" key="1">
    <citation type="submission" date="2020-10" db="EMBL/GenBank/DDBJ databases">
        <authorList>
            <person name="Gilroy R."/>
        </authorList>
    </citation>
    <scope>NUCLEOTIDE SEQUENCE</scope>
    <source>
        <strain evidence="2">CHK195-26880</strain>
    </source>
</reference>
<dbReference type="Proteomes" id="UP000886833">
    <property type="component" value="Unassembled WGS sequence"/>
</dbReference>
<dbReference type="PANTHER" id="PTHR32294">
    <property type="entry name" value="DNA POLYMERASE III SUBUNIT ALPHA"/>
    <property type="match status" value="1"/>
</dbReference>
<comment type="caution">
    <text evidence="2">The sequence shown here is derived from an EMBL/GenBank/DDBJ whole genome shotgun (WGS) entry which is preliminary data.</text>
</comment>
<protein>
    <submittedName>
        <fullName evidence="2">DNA polymerase III subunit alpha</fullName>
    </submittedName>
</protein>
<reference evidence="2" key="2">
    <citation type="journal article" date="2021" name="PeerJ">
        <title>Extensive microbial diversity within the chicken gut microbiome revealed by metagenomics and culture.</title>
        <authorList>
            <person name="Gilroy R."/>
            <person name="Ravi A."/>
            <person name="Getino M."/>
            <person name="Pursley I."/>
            <person name="Horton D.L."/>
            <person name="Alikhan N.F."/>
            <person name="Baker D."/>
            <person name="Gharbi K."/>
            <person name="Hall N."/>
            <person name="Watson M."/>
            <person name="Adriaenssens E.M."/>
            <person name="Foster-Nyarko E."/>
            <person name="Jarju S."/>
            <person name="Secka A."/>
            <person name="Antonio M."/>
            <person name="Oren A."/>
            <person name="Chaudhuri R.R."/>
            <person name="La Ragione R."/>
            <person name="Hildebrand F."/>
            <person name="Pallen M.J."/>
        </authorList>
    </citation>
    <scope>NUCLEOTIDE SEQUENCE</scope>
    <source>
        <strain evidence="2">CHK195-26880</strain>
    </source>
</reference>
<dbReference type="Pfam" id="PF07733">
    <property type="entry name" value="DNA_pol3_alpha"/>
    <property type="match status" value="1"/>
</dbReference>
<dbReference type="EMBL" id="DVKQ01000046">
    <property type="protein sequence ID" value="HIT37549.1"/>
    <property type="molecule type" value="Genomic_DNA"/>
</dbReference>
<name>A0A9D1GCC4_9FIRM</name>
<evidence type="ECO:0000259" key="1">
    <source>
        <dbReference type="Pfam" id="PF07733"/>
    </source>
</evidence>
<feature type="non-terminal residue" evidence="2">
    <location>
        <position position="366"/>
    </location>
</feature>
<proteinExistence type="predicted"/>
<dbReference type="Gene3D" id="3.20.20.140">
    <property type="entry name" value="Metal-dependent hydrolases"/>
    <property type="match status" value="1"/>
</dbReference>
<dbReference type="GO" id="GO:0006260">
    <property type="term" value="P:DNA replication"/>
    <property type="evidence" value="ECO:0007669"/>
    <property type="project" value="InterPro"/>
</dbReference>
<dbReference type="InterPro" id="IPR004805">
    <property type="entry name" value="DnaE2/DnaE/PolC"/>
</dbReference>
<dbReference type="Gene3D" id="1.10.10.1600">
    <property type="entry name" value="Bacterial DNA polymerase III alpha subunit, thumb domain"/>
    <property type="match status" value="1"/>
</dbReference>
<dbReference type="InterPro" id="IPR041931">
    <property type="entry name" value="DNA_pol3_alpha_thumb_dom"/>
</dbReference>
<dbReference type="AlphaFoldDB" id="A0A9D1GCC4"/>
<dbReference type="InterPro" id="IPR011708">
    <property type="entry name" value="DNA_pol3_alpha_NTPase_dom"/>
</dbReference>
<dbReference type="PANTHER" id="PTHR32294:SF0">
    <property type="entry name" value="DNA POLYMERASE III SUBUNIT ALPHA"/>
    <property type="match status" value="1"/>
</dbReference>
<sequence>MKPVVGLEVSINNYKILLYIKNYQGYLNLIKICTRVNDNSITIDDIIKYKDNLFFLIPFSSLNFYLEYKDKITDIYLGFSNKKEESDALVITKDVVYLKPCLYKNKEDSDYLKYLYLIRDGKTLNDNVTYDILDKAIEDSDVINAYSNIGLLNTLKIVDACNLEFPKASLLLPIYECPKGVDSSIYLISLAKAGLTKRLNNNITKDYLDRLSYELDIIKNMGFSNYFLVVYDFIRYAKKKGILVGPGRGSAAGSLVAYSLGITEIDPLKYNLLFERFLNPERKTMPDIDTDIPDIYRDDIINYVTNKYGKKRVSGIVTFGTLAAKQVLRDTSRIFNVPLYKVDRLTSFIPVMSHKKLNEFYKENNN</sequence>
<feature type="domain" description="Bacterial DNA polymerase III alpha subunit NTPase" evidence="1">
    <location>
        <begin position="186"/>
        <end position="364"/>
    </location>
</feature>